<dbReference type="Gene3D" id="3.90.45.10">
    <property type="entry name" value="Peptide deformylase"/>
    <property type="match status" value="1"/>
</dbReference>
<evidence type="ECO:0000313" key="8">
    <source>
        <dbReference type="Proteomes" id="UP000247807"/>
    </source>
</evidence>
<proteinExistence type="inferred from homology"/>
<keyword evidence="5 6" id="KW-0408">Iron</keyword>
<dbReference type="EMBL" id="QJUE01000003">
    <property type="protein sequence ID" value="PYE01839.1"/>
    <property type="molecule type" value="Genomic_DNA"/>
</dbReference>
<dbReference type="GO" id="GO:0042586">
    <property type="term" value="F:peptide deformylase activity"/>
    <property type="evidence" value="ECO:0007669"/>
    <property type="project" value="UniProtKB-UniRule"/>
</dbReference>
<dbReference type="CDD" id="cd00487">
    <property type="entry name" value="Pep_deformylase"/>
    <property type="match status" value="1"/>
</dbReference>
<gene>
    <name evidence="6" type="primary">def</name>
    <name evidence="7" type="ORF">DNJ73_05825</name>
</gene>
<keyword evidence="4 6" id="KW-0648">Protein biosynthesis</keyword>
<dbReference type="PANTHER" id="PTHR10458">
    <property type="entry name" value="PEPTIDE DEFORMYLASE"/>
    <property type="match status" value="1"/>
</dbReference>
<feature type="binding site" evidence="6">
    <location>
        <position position="102"/>
    </location>
    <ligand>
        <name>Fe cation</name>
        <dbReference type="ChEBI" id="CHEBI:24875"/>
    </ligand>
</feature>
<dbReference type="InterPro" id="IPR023635">
    <property type="entry name" value="Peptide_deformylase"/>
</dbReference>
<accession>A0A318QY39</accession>
<dbReference type="PRINTS" id="PR01576">
    <property type="entry name" value="PDEFORMYLASE"/>
</dbReference>
<dbReference type="OrthoDB" id="9784988at2"/>
<evidence type="ECO:0000256" key="4">
    <source>
        <dbReference type="ARBA" id="ARBA00022917"/>
    </source>
</evidence>
<dbReference type="GO" id="GO:0006412">
    <property type="term" value="P:translation"/>
    <property type="evidence" value="ECO:0007669"/>
    <property type="project" value="UniProtKB-UniRule"/>
</dbReference>
<reference evidence="7 8" key="1">
    <citation type="journal article" date="2018" name="Appl. Environ. Microbiol.">
        <title>Genome rearrangement shapes Prochlorococcus ecological adaptation.</title>
        <authorList>
            <person name="Yan W."/>
            <person name="Wei S."/>
            <person name="Wang Q."/>
            <person name="Xiao X."/>
            <person name="Zeng Q."/>
            <person name="Jiao N."/>
            <person name="Zhang R."/>
        </authorList>
    </citation>
    <scope>NUCLEOTIDE SEQUENCE [LARGE SCALE GENOMIC DNA]</scope>
    <source>
        <strain evidence="7 8">XMU1408</strain>
    </source>
</reference>
<evidence type="ECO:0000256" key="2">
    <source>
        <dbReference type="ARBA" id="ARBA00022723"/>
    </source>
</evidence>
<comment type="caution">
    <text evidence="7">The sequence shown here is derived from an EMBL/GenBank/DDBJ whole genome shotgun (WGS) entry which is preliminary data.</text>
</comment>
<sequence>MGIRNVLRIGHPALRRRAQEIPDDWFGSQRLQGIIDDLFDTKLACSGAGLAAPQIDEPWRVLVVGMDHNPRYPDAPPLPELVLINPVIKSIGKESIAGWEGCLSVPGLRGEVQRWRHIHLRWQDQEGVSYTEEFHDFHARVVQHEKDHLDGVLFPDRLTSPMAFGFTDELQAHERIP</sequence>
<dbReference type="NCBIfam" id="NF001159">
    <property type="entry name" value="PRK00150.1-3"/>
    <property type="match status" value="1"/>
</dbReference>
<dbReference type="PANTHER" id="PTHR10458:SF20">
    <property type="entry name" value="PEPTIDE DEFORMYLASE 1"/>
    <property type="match status" value="1"/>
</dbReference>
<feature type="active site" evidence="6">
    <location>
        <position position="145"/>
    </location>
</feature>
<dbReference type="RefSeq" id="WP_158466782.1">
    <property type="nucleotide sequence ID" value="NZ_QJUE01000003.1"/>
</dbReference>
<dbReference type="NCBIfam" id="TIGR00079">
    <property type="entry name" value="pept_deformyl"/>
    <property type="match status" value="1"/>
</dbReference>
<keyword evidence="2 6" id="KW-0479">Metal-binding</keyword>
<keyword evidence="3 6" id="KW-0378">Hydrolase</keyword>
<comment type="function">
    <text evidence="6">Removes the formyl group from the N-terminal Met of newly synthesized proteins. Requires at least a dipeptide for an efficient rate of reaction. N-terminal L-methionine is a prerequisite for activity but the enzyme has broad specificity at other positions.</text>
</comment>
<comment type="cofactor">
    <cofactor evidence="6">
        <name>Fe(2+)</name>
        <dbReference type="ChEBI" id="CHEBI:29033"/>
    </cofactor>
    <text evidence="6">Binds 1 Fe(2+) ion.</text>
</comment>
<dbReference type="Pfam" id="PF01327">
    <property type="entry name" value="Pep_deformylase"/>
    <property type="match status" value="1"/>
</dbReference>
<dbReference type="FunFam" id="3.90.45.10:FF:000003">
    <property type="entry name" value="Peptide deformylase"/>
    <property type="match status" value="1"/>
</dbReference>
<evidence type="ECO:0000256" key="6">
    <source>
        <dbReference type="HAMAP-Rule" id="MF_00163"/>
    </source>
</evidence>
<dbReference type="AlphaFoldDB" id="A0A318QY39"/>
<dbReference type="PIRSF" id="PIRSF004749">
    <property type="entry name" value="Pep_def"/>
    <property type="match status" value="1"/>
</dbReference>
<dbReference type="HAMAP" id="MF_00163">
    <property type="entry name" value="Pep_deformylase"/>
    <property type="match status" value="1"/>
</dbReference>
<evidence type="ECO:0000256" key="5">
    <source>
        <dbReference type="ARBA" id="ARBA00023004"/>
    </source>
</evidence>
<dbReference type="InterPro" id="IPR036821">
    <property type="entry name" value="Peptide_deformylase_sf"/>
</dbReference>
<organism evidence="7 8">
    <name type="scientific">Prochlorococcus marinus XMU1408</name>
    <dbReference type="NCBI Taxonomy" id="2213228"/>
    <lineage>
        <taxon>Bacteria</taxon>
        <taxon>Bacillati</taxon>
        <taxon>Cyanobacteriota</taxon>
        <taxon>Cyanophyceae</taxon>
        <taxon>Synechococcales</taxon>
        <taxon>Prochlorococcaceae</taxon>
        <taxon>Prochlorococcus</taxon>
    </lineage>
</organism>
<dbReference type="SUPFAM" id="SSF56420">
    <property type="entry name" value="Peptide deformylase"/>
    <property type="match status" value="1"/>
</dbReference>
<evidence type="ECO:0000256" key="3">
    <source>
        <dbReference type="ARBA" id="ARBA00022801"/>
    </source>
</evidence>
<dbReference type="GO" id="GO:0046872">
    <property type="term" value="F:metal ion binding"/>
    <property type="evidence" value="ECO:0007669"/>
    <property type="project" value="UniProtKB-KW"/>
</dbReference>
<name>A0A318QY39_PROMR</name>
<evidence type="ECO:0000256" key="1">
    <source>
        <dbReference type="ARBA" id="ARBA00010759"/>
    </source>
</evidence>
<dbReference type="Proteomes" id="UP000247807">
    <property type="component" value="Unassembled WGS sequence"/>
</dbReference>
<evidence type="ECO:0000313" key="7">
    <source>
        <dbReference type="EMBL" id="PYE01839.1"/>
    </source>
</evidence>
<comment type="similarity">
    <text evidence="1 6">Belongs to the polypeptide deformylase family.</text>
</comment>
<dbReference type="EC" id="3.5.1.88" evidence="6"/>
<protein>
    <recommendedName>
        <fullName evidence="6">Peptide deformylase</fullName>
        <shortName evidence="6">PDF</shortName>
        <ecNumber evidence="6">3.5.1.88</ecNumber>
    </recommendedName>
    <alternativeName>
        <fullName evidence="6">Polypeptide deformylase</fullName>
    </alternativeName>
</protein>
<feature type="binding site" evidence="6">
    <location>
        <position position="144"/>
    </location>
    <ligand>
        <name>Fe cation</name>
        <dbReference type="ChEBI" id="CHEBI:24875"/>
    </ligand>
</feature>
<feature type="binding site" evidence="6">
    <location>
        <position position="148"/>
    </location>
    <ligand>
        <name>Fe cation</name>
        <dbReference type="ChEBI" id="CHEBI:24875"/>
    </ligand>
</feature>
<comment type="catalytic activity">
    <reaction evidence="6">
        <text>N-terminal N-formyl-L-methionyl-[peptide] + H2O = N-terminal L-methionyl-[peptide] + formate</text>
        <dbReference type="Rhea" id="RHEA:24420"/>
        <dbReference type="Rhea" id="RHEA-COMP:10639"/>
        <dbReference type="Rhea" id="RHEA-COMP:10640"/>
        <dbReference type="ChEBI" id="CHEBI:15377"/>
        <dbReference type="ChEBI" id="CHEBI:15740"/>
        <dbReference type="ChEBI" id="CHEBI:49298"/>
        <dbReference type="ChEBI" id="CHEBI:64731"/>
        <dbReference type="EC" id="3.5.1.88"/>
    </reaction>
</comment>